<dbReference type="GO" id="GO:0016757">
    <property type="term" value="F:glycosyltransferase activity"/>
    <property type="evidence" value="ECO:0007669"/>
    <property type="project" value="InterPro"/>
</dbReference>
<dbReference type="PANTHER" id="PTHR12526">
    <property type="entry name" value="GLYCOSYLTRANSFERASE"/>
    <property type="match status" value="1"/>
</dbReference>
<dbReference type="RefSeq" id="WP_039364104.1">
    <property type="nucleotide sequence ID" value="NZ_CP097896.1"/>
</dbReference>
<dbReference type="EMBL" id="MPUJ01000019">
    <property type="protein sequence ID" value="ONK01990.1"/>
    <property type="molecule type" value="Genomic_DNA"/>
</dbReference>
<dbReference type="GO" id="GO:1901135">
    <property type="term" value="P:carbohydrate derivative metabolic process"/>
    <property type="evidence" value="ECO:0007669"/>
    <property type="project" value="UniProtKB-ARBA"/>
</dbReference>
<dbReference type="Pfam" id="PF13439">
    <property type="entry name" value="Glyco_transf_4"/>
    <property type="match status" value="1"/>
</dbReference>
<dbReference type="Gene3D" id="3.40.50.2000">
    <property type="entry name" value="Glycogen Phosphorylase B"/>
    <property type="match status" value="2"/>
</dbReference>
<dbReference type="Pfam" id="PF00534">
    <property type="entry name" value="Glycos_transf_1"/>
    <property type="match status" value="1"/>
</dbReference>
<organism evidence="3 4">
    <name type="scientific">Pectobacterium actinidiae</name>
    <dbReference type="NCBI Taxonomy" id="1507808"/>
    <lineage>
        <taxon>Bacteria</taxon>
        <taxon>Pseudomonadati</taxon>
        <taxon>Pseudomonadota</taxon>
        <taxon>Gammaproteobacteria</taxon>
        <taxon>Enterobacterales</taxon>
        <taxon>Pectobacteriaceae</taxon>
        <taxon>Pectobacterium</taxon>
    </lineage>
</organism>
<gene>
    <name evidence="3" type="ORF">BSK71_19360</name>
</gene>
<dbReference type="InterPro" id="IPR028098">
    <property type="entry name" value="Glyco_trans_4-like_N"/>
</dbReference>
<name>A0A1V2R000_9GAMM</name>
<dbReference type="CDD" id="cd03801">
    <property type="entry name" value="GT4_PimA-like"/>
    <property type="match status" value="1"/>
</dbReference>
<reference evidence="4" key="1">
    <citation type="submission" date="2016-11" db="EMBL/GenBank/DDBJ databases">
        <authorList>
            <person name="Panda P."/>
            <person name="Visnovsky S."/>
            <person name="Pitman A."/>
        </authorList>
    </citation>
    <scope>NUCLEOTIDE SEQUENCE [LARGE SCALE GENOMIC DNA]</scope>
    <source>
        <strain evidence="4">ICMP 9972</strain>
    </source>
</reference>
<dbReference type="SUPFAM" id="SSF53756">
    <property type="entry name" value="UDP-Glycosyltransferase/glycogen phosphorylase"/>
    <property type="match status" value="1"/>
</dbReference>
<feature type="domain" description="Glycosyltransferase subfamily 4-like N-terminal" evidence="2">
    <location>
        <begin position="13"/>
        <end position="173"/>
    </location>
</feature>
<evidence type="ECO:0000313" key="4">
    <source>
        <dbReference type="Proteomes" id="UP000189286"/>
    </source>
</evidence>
<proteinExistence type="predicted"/>
<evidence type="ECO:0000259" key="1">
    <source>
        <dbReference type="Pfam" id="PF00534"/>
    </source>
</evidence>
<accession>A0A1V2R000</accession>
<protein>
    <submittedName>
        <fullName evidence="3">Glucosyltransferase I RfaG</fullName>
    </submittedName>
</protein>
<dbReference type="InterPro" id="IPR001296">
    <property type="entry name" value="Glyco_trans_1"/>
</dbReference>
<evidence type="ECO:0000313" key="3">
    <source>
        <dbReference type="EMBL" id="ONK01990.1"/>
    </source>
</evidence>
<feature type="domain" description="Glycosyl transferase family 1" evidence="1">
    <location>
        <begin position="184"/>
        <end position="349"/>
    </location>
</feature>
<sequence>MNIAFCVYKYFPFGGLQRDFLSIAQTCQKQGHDIRVYTSEWQGDKPEGFDIVLVPISGLGNHTRHRRFSDWIQHHLQQHPVDRVVGFSKMPGLDFYYAAEGCTAEKAVQEKGFFYRLTPRYRGYAALERDVFDKNSHTRMLMLTPRQIAHFQKHYGTQDERFFMLPPGISLDRKYSTRSPDTRSQFRQQHNLDENGFVLLQVGSDFKRKGVGRSLTAIASLPQELRQRVTLLVVGQDDPKPFQQQAEQLGIGKQIRFFSGRDDIPDFMAAADLLLHPAHQEAAGIVLLEAIAAGLPILVTDACGYAFYIERSQAGQVIPEPFSQTALNHTLSHALSQPETLKQWAENARYFADTEDIYSLPEKAAQLITSATPR</sequence>
<keyword evidence="3" id="KW-0808">Transferase</keyword>
<dbReference type="AlphaFoldDB" id="A0A1V2R000"/>
<dbReference type="PANTHER" id="PTHR12526:SF641">
    <property type="entry name" value="LIPOPOLYSACCHARIDE CORE BIOSYNTHESIS PROTEIN RFAG"/>
    <property type="match status" value="1"/>
</dbReference>
<evidence type="ECO:0000259" key="2">
    <source>
        <dbReference type="Pfam" id="PF13439"/>
    </source>
</evidence>
<comment type="caution">
    <text evidence="3">The sequence shown here is derived from an EMBL/GenBank/DDBJ whole genome shotgun (WGS) entry which is preliminary data.</text>
</comment>
<dbReference type="Proteomes" id="UP000189286">
    <property type="component" value="Unassembled WGS sequence"/>
</dbReference>